<feature type="region of interest" description="Disordered" evidence="3">
    <location>
        <begin position="1"/>
        <end position="67"/>
    </location>
</feature>
<feature type="coiled-coil region" evidence="2">
    <location>
        <begin position="126"/>
        <end position="185"/>
    </location>
</feature>
<dbReference type="CDD" id="cd16448">
    <property type="entry name" value="RING-H2"/>
    <property type="match status" value="1"/>
</dbReference>
<feature type="compositionally biased region" description="Basic residues" evidence="3">
    <location>
        <begin position="35"/>
        <end position="45"/>
    </location>
</feature>
<feature type="domain" description="C2H2-type" evidence="5">
    <location>
        <begin position="531"/>
        <end position="559"/>
    </location>
</feature>
<feature type="compositionally biased region" description="Polar residues" evidence="3">
    <location>
        <begin position="500"/>
        <end position="514"/>
    </location>
</feature>
<name>A0A7S1PHB2_9EUKA</name>
<evidence type="ECO:0000313" key="6">
    <source>
        <dbReference type="EMBL" id="CAD9081949.1"/>
    </source>
</evidence>
<dbReference type="PROSITE" id="PS50157">
    <property type="entry name" value="ZINC_FINGER_C2H2_2"/>
    <property type="match status" value="1"/>
</dbReference>
<dbReference type="InterPro" id="IPR001841">
    <property type="entry name" value="Znf_RING"/>
</dbReference>
<dbReference type="InterPro" id="IPR013087">
    <property type="entry name" value="Znf_C2H2_type"/>
</dbReference>
<evidence type="ECO:0000256" key="2">
    <source>
        <dbReference type="SAM" id="Coils"/>
    </source>
</evidence>
<keyword evidence="1" id="KW-0479">Metal-binding</keyword>
<organism evidence="6">
    <name type="scientific">Percolomonas cosmopolitus</name>
    <dbReference type="NCBI Taxonomy" id="63605"/>
    <lineage>
        <taxon>Eukaryota</taxon>
        <taxon>Discoba</taxon>
        <taxon>Heterolobosea</taxon>
        <taxon>Tetramitia</taxon>
        <taxon>Eutetramitia</taxon>
        <taxon>Percolomonadidae</taxon>
        <taxon>Percolomonas</taxon>
    </lineage>
</organism>
<evidence type="ECO:0000259" key="5">
    <source>
        <dbReference type="PROSITE" id="PS50157"/>
    </source>
</evidence>
<dbReference type="SUPFAM" id="SSF57850">
    <property type="entry name" value="RING/U-box"/>
    <property type="match status" value="1"/>
</dbReference>
<evidence type="ECO:0000256" key="3">
    <source>
        <dbReference type="SAM" id="MobiDB-lite"/>
    </source>
</evidence>
<accession>A0A7S1PHB2</accession>
<dbReference type="PROSITE" id="PS00028">
    <property type="entry name" value="ZINC_FINGER_C2H2_1"/>
    <property type="match status" value="1"/>
</dbReference>
<dbReference type="Gene3D" id="3.30.40.10">
    <property type="entry name" value="Zinc/RING finger domain, C3HC4 (zinc finger)"/>
    <property type="match status" value="1"/>
</dbReference>
<keyword evidence="1" id="KW-0863">Zinc-finger</keyword>
<feature type="domain" description="RING-type" evidence="4">
    <location>
        <begin position="572"/>
        <end position="616"/>
    </location>
</feature>
<dbReference type="PROSITE" id="PS50089">
    <property type="entry name" value="ZF_RING_2"/>
    <property type="match status" value="1"/>
</dbReference>
<reference evidence="6" key="1">
    <citation type="submission" date="2021-01" db="EMBL/GenBank/DDBJ databases">
        <authorList>
            <person name="Corre E."/>
            <person name="Pelletier E."/>
            <person name="Niang G."/>
            <person name="Scheremetjew M."/>
            <person name="Finn R."/>
            <person name="Kale V."/>
            <person name="Holt S."/>
            <person name="Cochrane G."/>
            <person name="Meng A."/>
            <person name="Brown T."/>
            <person name="Cohen L."/>
        </authorList>
    </citation>
    <scope>NUCLEOTIDE SEQUENCE</scope>
    <source>
        <strain evidence="6">WS</strain>
    </source>
</reference>
<feature type="region of interest" description="Disordered" evidence="3">
    <location>
        <begin position="476"/>
        <end position="520"/>
    </location>
</feature>
<feature type="compositionally biased region" description="Polar residues" evidence="3">
    <location>
        <begin position="49"/>
        <end position="63"/>
    </location>
</feature>
<evidence type="ECO:0000259" key="4">
    <source>
        <dbReference type="PROSITE" id="PS50089"/>
    </source>
</evidence>
<keyword evidence="1" id="KW-0862">Zinc</keyword>
<dbReference type="InterPro" id="IPR013083">
    <property type="entry name" value="Znf_RING/FYVE/PHD"/>
</dbReference>
<dbReference type="EMBL" id="HBGD01006252">
    <property type="protein sequence ID" value="CAD9081949.1"/>
    <property type="molecule type" value="Transcribed_RNA"/>
</dbReference>
<keyword evidence="2" id="KW-0175">Coiled coil</keyword>
<protein>
    <recommendedName>
        <fullName evidence="7">RING-type domain-containing protein</fullName>
    </recommendedName>
</protein>
<dbReference type="AlphaFoldDB" id="A0A7S1PHB2"/>
<feature type="compositionally biased region" description="Polar residues" evidence="3">
    <location>
        <begin position="1"/>
        <end position="34"/>
    </location>
</feature>
<proteinExistence type="predicted"/>
<gene>
    <name evidence="6" type="ORF">PCOS0759_LOCUS5189</name>
</gene>
<evidence type="ECO:0008006" key="7">
    <source>
        <dbReference type="Google" id="ProtNLM"/>
    </source>
</evidence>
<dbReference type="GO" id="GO:0008270">
    <property type="term" value="F:zinc ion binding"/>
    <property type="evidence" value="ECO:0007669"/>
    <property type="project" value="UniProtKB-KW"/>
</dbReference>
<evidence type="ECO:0000256" key="1">
    <source>
        <dbReference type="PROSITE-ProRule" id="PRU00042"/>
    </source>
</evidence>
<sequence>MTSSLHSHSPKYASTRSCLSQSSAKHTPSSSCPSRSKRHASKKHPNLSMPATLNTHSSSNSALPLSVAPPNVRQTQIDALHKLTNHLVSVREKITLILEQVTPSSTEKILHPSEKPPYFGVWKTYHSALDEELNSVEKAYDKMKSDLNHLKEKHKLELDKLRNDNERLSSQNVQFQQEIEGLRVELAFFTNRRFASKQSQCSLIDPLDIQRTEDELHQLKNKSKDSKSVDATVKYTNQSSLTDPKSTCESFAQATTKMTHVGVCNSTVMVHQEVQHERGRMVDKAIGKPVKSEAKSASCMLLDHNKVRLREEQLSQEIHLLTHIPRSEKSVEANLVRETQDAIIECTLHEEIQHHTVNTNSKDVQSSVSVHNRSVSCAPDTSNVNIQIVPVASHVSLQVQMPKLDKGVGIEPEQWDSAVQFHSPSNHIASQIEPTIRSVKTETHVEVKEQGMVCIIFTEEIACQCNLLVESQPPSEDVQLSQEFSEDDEALHDEPGAPQNLDTPTEAQSESSSDGPRLFNTIGKKRKARPTFCELCNIHFSSTDELQLHQEACHTKRQRTQESDEVHANEECDICMLDLFDGNPMYRLRNCAHYFHLHCVYRCLLSRSIPNRCVRCFTDIADAENARIDNLVMKVDQAKSQAKKGSYEDYTVYEYEE</sequence>